<name>A0ABT4Q2P2_9BACL</name>
<gene>
    <name evidence="1" type="ORF">O9H85_00670</name>
</gene>
<keyword evidence="2" id="KW-1185">Reference proteome</keyword>
<protein>
    <submittedName>
        <fullName evidence="1">Uncharacterized protein</fullName>
    </submittedName>
</protein>
<reference evidence="1 2" key="1">
    <citation type="submission" date="2022-12" db="EMBL/GenBank/DDBJ databases">
        <title>Draft genome sequence of Paenibacillus sp. dW9.</title>
        <authorList>
            <person name="Choi E.-W."/>
            <person name="Kim D.-U."/>
        </authorList>
    </citation>
    <scope>NUCLEOTIDE SEQUENCE [LARGE SCALE GENOMIC DNA]</scope>
    <source>
        <strain evidence="2">dW9</strain>
    </source>
</reference>
<evidence type="ECO:0000313" key="2">
    <source>
        <dbReference type="Proteomes" id="UP001527882"/>
    </source>
</evidence>
<comment type="caution">
    <text evidence="1">The sequence shown here is derived from an EMBL/GenBank/DDBJ whole genome shotgun (WGS) entry which is preliminary data.</text>
</comment>
<dbReference type="Proteomes" id="UP001527882">
    <property type="component" value="Unassembled WGS sequence"/>
</dbReference>
<dbReference type="EMBL" id="JAQAGZ010000001">
    <property type="protein sequence ID" value="MCZ8510970.1"/>
    <property type="molecule type" value="Genomic_DNA"/>
</dbReference>
<evidence type="ECO:0000313" key="1">
    <source>
        <dbReference type="EMBL" id="MCZ8510970.1"/>
    </source>
</evidence>
<dbReference type="RefSeq" id="WP_269879344.1">
    <property type="nucleotide sequence ID" value="NZ_JAQAGZ010000001.1"/>
</dbReference>
<accession>A0ABT4Q2P2</accession>
<proteinExistence type="predicted"/>
<sequence length="166" mass="18935">MAYKAADLSAYIIAKQMEAVCDNPLQSTELQGVMLVNTSGETQYGEVKVPENFSLPRRQFAATHVRDFLPYGQEEQKYRSYGTIELAPFSWKKIPLAELEVRQNTCTSNKIAVTEGVIETTYYRMTYQPVSGCIVQLCSFIFYNDSTQPIKWRMDGQNDGPQCRTF</sequence>
<organism evidence="1 2">
    <name type="scientific">Paenibacillus gyeongsangnamensis</name>
    <dbReference type="NCBI Taxonomy" id="3388067"/>
    <lineage>
        <taxon>Bacteria</taxon>
        <taxon>Bacillati</taxon>
        <taxon>Bacillota</taxon>
        <taxon>Bacilli</taxon>
        <taxon>Bacillales</taxon>
        <taxon>Paenibacillaceae</taxon>
        <taxon>Paenibacillus</taxon>
    </lineage>
</organism>